<comment type="similarity">
    <text evidence="1">Belongs to the sulfotransferase 1 family.</text>
</comment>
<sequence length="340" mass="39356">ISQVLSESSILGKLFFCFSVLMSSLSKKSAYNSPGERERHRRELSSLLDIAGVEYRFVLFRGVPVCPFPGVKRRVQTYWDSFRPRQSDVWVCAFVKSGTHWVNEIAHMLLRGSTEAPKAKEEFMLERVDCEVLQNLPSPRLMNTHLHFSQLPEQILSARKGKIIFVTRDVRDVAVSLFHHQRTRAADNLTRYDTTWQAHLDTFCKGLSQNGSWFDYIKGWHEGCLKQQPDNVLHLTYEGMLADHRGAIDSLASFLLTPEQRCRLDEAFMKRVQQLTEFEHMRQAHSGKTAIEIYRNGKTGSWRGQFSELDLFDLRARLFDPLSPEDQSLFLRYSSMTSWA</sequence>
<proteinExistence type="inferred from homology"/>
<feature type="non-terminal residue" evidence="4">
    <location>
        <position position="1"/>
    </location>
</feature>
<dbReference type="Proteomes" id="UP000215902">
    <property type="component" value="Unassembled WGS sequence"/>
</dbReference>
<reference evidence="4 5" key="1">
    <citation type="submission" date="2017-06" db="EMBL/GenBank/DDBJ databases">
        <title>A platform for efficient transgenesis in Macrostomum lignano, a flatworm model organism for stem cell research.</title>
        <authorList>
            <person name="Berezikov E."/>
        </authorList>
    </citation>
    <scope>NUCLEOTIDE SEQUENCE [LARGE SCALE GENOMIC DNA]</scope>
    <source>
        <strain evidence="4">DV1</strain>
        <tissue evidence="4">Whole organism</tissue>
    </source>
</reference>
<dbReference type="GO" id="GO:0008146">
    <property type="term" value="F:sulfotransferase activity"/>
    <property type="evidence" value="ECO:0007669"/>
    <property type="project" value="InterPro"/>
</dbReference>
<dbReference type="Gene3D" id="3.40.50.300">
    <property type="entry name" value="P-loop containing nucleotide triphosphate hydrolases"/>
    <property type="match status" value="1"/>
</dbReference>
<dbReference type="Pfam" id="PF00685">
    <property type="entry name" value="Sulfotransfer_1"/>
    <property type="match status" value="1"/>
</dbReference>
<dbReference type="EMBL" id="NIVC01000773">
    <property type="protein sequence ID" value="PAA76994.1"/>
    <property type="molecule type" value="Genomic_DNA"/>
</dbReference>
<keyword evidence="2" id="KW-0808">Transferase</keyword>
<name>A0A267FUU8_9PLAT</name>
<feature type="domain" description="Sulfotransferase" evidence="3">
    <location>
        <begin position="87"/>
        <end position="308"/>
    </location>
</feature>
<dbReference type="InterPro" id="IPR027417">
    <property type="entry name" value="P-loop_NTPase"/>
</dbReference>
<keyword evidence="5" id="KW-1185">Reference proteome</keyword>
<accession>A0A267FUU8</accession>
<dbReference type="InterPro" id="IPR000863">
    <property type="entry name" value="Sulfotransferase_dom"/>
</dbReference>
<dbReference type="AlphaFoldDB" id="A0A267FUU8"/>
<evidence type="ECO:0000256" key="1">
    <source>
        <dbReference type="ARBA" id="ARBA00005771"/>
    </source>
</evidence>
<organism evidence="4 5">
    <name type="scientific">Macrostomum lignano</name>
    <dbReference type="NCBI Taxonomy" id="282301"/>
    <lineage>
        <taxon>Eukaryota</taxon>
        <taxon>Metazoa</taxon>
        <taxon>Spiralia</taxon>
        <taxon>Lophotrochozoa</taxon>
        <taxon>Platyhelminthes</taxon>
        <taxon>Rhabditophora</taxon>
        <taxon>Macrostomorpha</taxon>
        <taxon>Macrostomida</taxon>
        <taxon>Macrostomidae</taxon>
        <taxon>Macrostomum</taxon>
    </lineage>
</organism>
<evidence type="ECO:0000259" key="3">
    <source>
        <dbReference type="Pfam" id="PF00685"/>
    </source>
</evidence>
<dbReference type="PANTHER" id="PTHR11783">
    <property type="entry name" value="SULFOTRANSFERASE SULT"/>
    <property type="match status" value="1"/>
</dbReference>
<dbReference type="OrthoDB" id="205623at2759"/>
<evidence type="ECO:0000313" key="5">
    <source>
        <dbReference type="Proteomes" id="UP000215902"/>
    </source>
</evidence>
<dbReference type="STRING" id="282301.A0A267FUU8"/>
<protein>
    <recommendedName>
        <fullName evidence="3">Sulfotransferase domain-containing protein</fullName>
    </recommendedName>
</protein>
<evidence type="ECO:0000256" key="2">
    <source>
        <dbReference type="ARBA" id="ARBA00022679"/>
    </source>
</evidence>
<evidence type="ECO:0000313" key="4">
    <source>
        <dbReference type="EMBL" id="PAA76994.1"/>
    </source>
</evidence>
<dbReference type="SUPFAM" id="SSF52540">
    <property type="entry name" value="P-loop containing nucleoside triphosphate hydrolases"/>
    <property type="match status" value="1"/>
</dbReference>
<gene>
    <name evidence="4" type="ORF">BOX15_Mlig031815g1</name>
</gene>
<comment type="caution">
    <text evidence="4">The sequence shown here is derived from an EMBL/GenBank/DDBJ whole genome shotgun (WGS) entry which is preliminary data.</text>
</comment>